<dbReference type="OrthoDB" id="2166036at2"/>
<reference evidence="3" key="1">
    <citation type="submission" date="2016-04" db="EMBL/GenBank/DDBJ databases">
        <authorList>
            <person name="Strepis N."/>
        </authorList>
    </citation>
    <scope>NUCLEOTIDE SEQUENCE [LARGE SCALE GENOMIC DNA]</scope>
</reference>
<gene>
    <name evidence="2" type="ORF">TPAS_2519</name>
</gene>
<dbReference type="EMBL" id="FWEY01000009">
    <property type="protein sequence ID" value="SLM52812.1"/>
    <property type="molecule type" value="Genomic_DNA"/>
</dbReference>
<keyword evidence="1" id="KW-1133">Transmembrane helix</keyword>
<organism evidence="2 3">
    <name type="scientific">Trichococcus pasteurii</name>
    <dbReference type="NCBI Taxonomy" id="43064"/>
    <lineage>
        <taxon>Bacteria</taxon>
        <taxon>Bacillati</taxon>
        <taxon>Bacillota</taxon>
        <taxon>Bacilli</taxon>
        <taxon>Lactobacillales</taxon>
        <taxon>Carnobacteriaceae</taxon>
        <taxon>Trichococcus</taxon>
    </lineage>
</organism>
<dbReference type="Proteomes" id="UP000195985">
    <property type="component" value="Unassembled WGS sequence"/>
</dbReference>
<dbReference type="STRING" id="43064.SAMN04488086_11655"/>
<proteinExistence type="predicted"/>
<feature type="transmembrane region" description="Helical" evidence="1">
    <location>
        <begin position="60"/>
        <end position="87"/>
    </location>
</feature>
<dbReference type="RefSeq" id="WP_086943556.1">
    <property type="nucleotide sequence ID" value="NZ_FONM01000016.1"/>
</dbReference>
<feature type="transmembrane region" description="Helical" evidence="1">
    <location>
        <begin position="31"/>
        <end position="48"/>
    </location>
</feature>
<keyword evidence="1" id="KW-0812">Transmembrane</keyword>
<protein>
    <submittedName>
        <fullName evidence="2">Uncharacterized protein</fullName>
    </submittedName>
</protein>
<name>A0A1W1IIJ7_9LACT</name>
<sequence>MTEKMKQGLLLTFAAVVGFVIGYLNPATSQALLSAIGWIAGIGMFFLFRRSNKNPARDYTASWAYILIRMLLFFIIGAALGSMIPYYQQIMALQQQ</sequence>
<dbReference type="AlphaFoldDB" id="A0A1W1IIJ7"/>
<evidence type="ECO:0000256" key="1">
    <source>
        <dbReference type="SAM" id="Phobius"/>
    </source>
</evidence>
<keyword evidence="1" id="KW-0472">Membrane</keyword>
<keyword evidence="3" id="KW-1185">Reference proteome</keyword>
<feature type="transmembrane region" description="Helical" evidence="1">
    <location>
        <begin position="7"/>
        <end position="25"/>
    </location>
</feature>
<accession>A0A1W1IIJ7</accession>
<evidence type="ECO:0000313" key="3">
    <source>
        <dbReference type="Proteomes" id="UP000195985"/>
    </source>
</evidence>
<evidence type="ECO:0000313" key="2">
    <source>
        <dbReference type="EMBL" id="SLM52812.1"/>
    </source>
</evidence>